<dbReference type="RefSeq" id="WP_036865957.1">
    <property type="nucleotide sequence ID" value="NZ_JRNQ01000005.1"/>
</dbReference>
<name>A0A096AER6_9BACT</name>
<dbReference type="EMBL" id="JRNQ01000005">
    <property type="protein sequence ID" value="KGF45613.1"/>
    <property type="molecule type" value="Genomic_DNA"/>
</dbReference>
<organism evidence="1 2">
    <name type="scientific">Prevotella bivia DNF00320</name>
    <dbReference type="NCBI Taxonomy" id="1401068"/>
    <lineage>
        <taxon>Bacteria</taxon>
        <taxon>Pseudomonadati</taxon>
        <taxon>Bacteroidota</taxon>
        <taxon>Bacteroidia</taxon>
        <taxon>Bacteroidales</taxon>
        <taxon>Prevotellaceae</taxon>
        <taxon>Prevotella</taxon>
    </lineage>
</organism>
<comment type="caution">
    <text evidence="1">The sequence shown here is derived from an EMBL/GenBank/DDBJ whole genome shotgun (WGS) entry which is preliminary data.</text>
</comment>
<dbReference type="Proteomes" id="UP000029525">
    <property type="component" value="Unassembled WGS sequence"/>
</dbReference>
<gene>
    <name evidence="1" type="ORF">HMPREF0647_01560</name>
</gene>
<accession>A0A096AER6</accession>
<protein>
    <submittedName>
        <fullName evidence="1">Uncharacterized protein</fullName>
    </submittedName>
</protein>
<evidence type="ECO:0000313" key="1">
    <source>
        <dbReference type="EMBL" id="KGF45613.1"/>
    </source>
</evidence>
<evidence type="ECO:0000313" key="2">
    <source>
        <dbReference type="Proteomes" id="UP000029525"/>
    </source>
</evidence>
<sequence>MKAKQATLYTLTFILALFIGVLTSCSNNDEVAEITVTRDYQTDSKVLAKFVDINKTVGEYYLNVNKTSFKDLLSDKDWQDLQSVNSLNKQRFEKEIAELNMRLQAAANNPKTSQIVYSTYNETWIRNLTQDRIVQVENTLKSSLTRARGSNLATLSIFPGSKSQCYFSSGKKIISRIQLNIFNGSYFFFDILCKTDAKKAPNPNMNEKLITLSGISMLPYNYFTWTAYSNDANINWQFEGQGYEPKNGGPIATATFESHN</sequence>
<reference evidence="1 2" key="1">
    <citation type="submission" date="2014-07" db="EMBL/GenBank/DDBJ databases">
        <authorList>
            <person name="McCorrison J."/>
            <person name="Sanka R."/>
            <person name="Torralba M."/>
            <person name="Gillis M."/>
            <person name="Haft D.H."/>
            <person name="Methe B."/>
            <person name="Sutton G."/>
            <person name="Nelson K.E."/>
        </authorList>
    </citation>
    <scope>NUCLEOTIDE SEQUENCE [LARGE SCALE GENOMIC DNA]</scope>
    <source>
        <strain evidence="1 2">DNF00320</strain>
    </source>
</reference>
<dbReference type="PROSITE" id="PS51257">
    <property type="entry name" value="PROKAR_LIPOPROTEIN"/>
    <property type="match status" value="1"/>
</dbReference>
<proteinExistence type="predicted"/>
<dbReference type="AlphaFoldDB" id="A0A096AER6"/>
<dbReference type="OrthoDB" id="1028507at2"/>